<dbReference type="GO" id="GO:0003700">
    <property type="term" value="F:DNA-binding transcription factor activity"/>
    <property type="evidence" value="ECO:0007669"/>
    <property type="project" value="InterPro"/>
</dbReference>
<evidence type="ECO:0000259" key="5">
    <source>
        <dbReference type="PROSITE" id="PS51464"/>
    </source>
</evidence>
<proteinExistence type="predicted"/>
<sequence length="286" mass="31452">MNGGLLRIRESLHNIKRSEQNAAHYILANPDEVIRLSIKELAERSESSQAAIIRMCKSIGVDGFQELKIRIAGDLQSFTAQDEYKEILPDADMYTLIESVSFNNILSLRETIKILDTKAVEQAIGELYLATRIDFYGVGASQLVAQDAQHKFLRINKMCTAHSDSHLQLTSAVTLTAGDVAVGISNSGETSQIITTMKQARKAGAVTIGITKYGTNSLAECVDIHLTTFSTEADERSAATSSRIAQLNVIDILFRGVAAKNYDVSAAYLRQTRKAVREQYKQPNPP</sequence>
<dbReference type="AlphaFoldDB" id="A0A220MR42"/>
<dbReference type="Gene3D" id="1.10.10.10">
    <property type="entry name" value="Winged helix-like DNA-binding domain superfamily/Winged helix DNA-binding domain"/>
    <property type="match status" value="1"/>
</dbReference>
<gene>
    <name evidence="6" type="ORF">BP422_19250</name>
</gene>
<dbReference type="PANTHER" id="PTHR30514">
    <property type="entry name" value="GLUCOKINASE"/>
    <property type="match status" value="1"/>
</dbReference>
<dbReference type="PANTHER" id="PTHR30514:SF1">
    <property type="entry name" value="HTH-TYPE TRANSCRIPTIONAL REGULATOR HEXR-RELATED"/>
    <property type="match status" value="1"/>
</dbReference>
<dbReference type="Gene3D" id="3.40.50.10490">
    <property type="entry name" value="Glucose-6-phosphate isomerase like protein, domain 1"/>
    <property type="match status" value="1"/>
</dbReference>
<dbReference type="InterPro" id="IPR035472">
    <property type="entry name" value="RpiR-like_SIS"/>
</dbReference>
<dbReference type="CDD" id="cd05013">
    <property type="entry name" value="SIS_RpiR"/>
    <property type="match status" value="1"/>
</dbReference>
<dbReference type="InterPro" id="IPR036388">
    <property type="entry name" value="WH-like_DNA-bd_sf"/>
</dbReference>
<dbReference type="SUPFAM" id="SSF53697">
    <property type="entry name" value="SIS domain"/>
    <property type="match status" value="1"/>
</dbReference>
<dbReference type="GO" id="GO:0003677">
    <property type="term" value="F:DNA binding"/>
    <property type="evidence" value="ECO:0007669"/>
    <property type="project" value="UniProtKB-KW"/>
</dbReference>
<evidence type="ECO:0000313" key="7">
    <source>
        <dbReference type="Proteomes" id="UP000197781"/>
    </source>
</evidence>
<feature type="domain" description="SIS" evidence="5">
    <location>
        <begin position="123"/>
        <end position="263"/>
    </location>
</feature>
<evidence type="ECO:0000256" key="2">
    <source>
        <dbReference type="ARBA" id="ARBA00023125"/>
    </source>
</evidence>
<dbReference type="RefSeq" id="WP_088910991.1">
    <property type="nucleotide sequence ID" value="NZ_CP018145.1"/>
</dbReference>
<dbReference type="PROSITE" id="PS51071">
    <property type="entry name" value="HTH_RPIR"/>
    <property type="match status" value="1"/>
</dbReference>
<organism evidence="6 7">
    <name type="scientific">Brevibacillus formosus</name>
    <dbReference type="NCBI Taxonomy" id="54913"/>
    <lineage>
        <taxon>Bacteria</taxon>
        <taxon>Bacillati</taxon>
        <taxon>Bacillota</taxon>
        <taxon>Bacilli</taxon>
        <taxon>Bacillales</taxon>
        <taxon>Paenibacillaceae</taxon>
        <taxon>Brevibacillus</taxon>
    </lineage>
</organism>
<dbReference type="InterPro" id="IPR001347">
    <property type="entry name" value="SIS_dom"/>
</dbReference>
<keyword evidence="3" id="KW-0804">Transcription</keyword>
<dbReference type="Pfam" id="PF01380">
    <property type="entry name" value="SIS"/>
    <property type="match status" value="1"/>
</dbReference>
<reference evidence="6 7" key="1">
    <citation type="submission" date="2016-11" db="EMBL/GenBank/DDBJ databases">
        <authorList>
            <person name="Jaros S."/>
            <person name="Januszkiewicz K."/>
            <person name="Wedrychowicz H."/>
        </authorList>
    </citation>
    <scope>NUCLEOTIDE SEQUENCE [LARGE SCALE GENOMIC DNA]</scope>
    <source>
        <strain evidence="6 7">NF2</strain>
    </source>
</reference>
<accession>A0A220MR42</accession>
<dbReference type="KEGG" id="bfm:BP422_19250"/>
<dbReference type="InterPro" id="IPR009057">
    <property type="entry name" value="Homeodomain-like_sf"/>
</dbReference>
<dbReference type="Proteomes" id="UP000197781">
    <property type="component" value="Chromosome"/>
</dbReference>
<dbReference type="GO" id="GO:0097367">
    <property type="term" value="F:carbohydrate derivative binding"/>
    <property type="evidence" value="ECO:0007669"/>
    <property type="project" value="InterPro"/>
</dbReference>
<evidence type="ECO:0000256" key="1">
    <source>
        <dbReference type="ARBA" id="ARBA00023015"/>
    </source>
</evidence>
<keyword evidence="2" id="KW-0238">DNA-binding</keyword>
<dbReference type="GO" id="GO:1901135">
    <property type="term" value="P:carbohydrate derivative metabolic process"/>
    <property type="evidence" value="ECO:0007669"/>
    <property type="project" value="InterPro"/>
</dbReference>
<feature type="domain" description="HTH rpiR-type" evidence="4">
    <location>
        <begin position="2"/>
        <end position="78"/>
    </location>
</feature>
<dbReference type="InterPro" id="IPR046348">
    <property type="entry name" value="SIS_dom_sf"/>
</dbReference>
<evidence type="ECO:0000256" key="3">
    <source>
        <dbReference type="ARBA" id="ARBA00023163"/>
    </source>
</evidence>
<dbReference type="InterPro" id="IPR047640">
    <property type="entry name" value="RpiR-like"/>
</dbReference>
<dbReference type="SUPFAM" id="SSF46689">
    <property type="entry name" value="Homeodomain-like"/>
    <property type="match status" value="1"/>
</dbReference>
<evidence type="ECO:0000259" key="4">
    <source>
        <dbReference type="PROSITE" id="PS51071"/>
    </source>
</evidence>
<keyword evidence="1" id="KW-0805">Transcription regulation</keyword>
<evidence type="ECO:0000313" key="6">
    <source>
        <dbReference type="EMBL" id="ASJ57606.1"/>
    </source>
</evidence>
<dbReference type="InterPro" id="IPR000281">
    <property type="entry name" value="HTH_RpiR"/>
</dbReference>
<dbReference type="Pfam" id="PF01418">
    <property type="entry name" value="HTH_6"/>
    <property type="match status" value="1"/>
</dbReference>
<protein>
    <submittedName>
        <fullName evidence="6">RpiR family transcriptional regulator</fullName>
    </submittedName>
</protein>
<dbReference type="EMBL" id="CP018145">
    <property type="protein sequence ID" value="ASJ57606.1"/>
    <property type="molecule type" value="Genomic_DNA"/>
</dbReference>
<name>A0A220MR42_9BACL</name>
<dbReference type="PROSITE" id="PS51464">
    <property type="entry name" value="SIS"/>
    <property type="match status" value="1"/>
</dbReference>